<dbReference type="Proteomes" id="UP000003094">
    <property type="component" value="Unassembled WGS sequence"/>
</dbReference>
<evidence type="ECO:0000313" key="2">
    <source>
        <dbReference type="Proteomes" id="UP000003094"/>
    </source>
</evidence>
<dbReference type="KEGG" id="pvo:PVOR_00235"/>
<dbReference type="AlphaFoldDB" id="A0A2R9T1T2"/>
<protein>
    <submittedName>
        <fullName evidence="1">Uncharacterized protein</fullName>
    </submittedName>
</protein>
<dbReference type="EMBL" id="ADHJ01000001">
    <property type="protein sequence ID" value="EFU43615.1"/>
    <property type="molecule type" value="Genomic_DNA"/>
</dbReference>
<reference evidence="1 2" key="1">
    <citation type="journal article" date="2010" name="BMC Genomics">
        <title>Genome sequence of the pattern forming Paenibacillus vortex bacterium reveals potential for thriving in complex environments.</title>
        <authorList>
            <person name="Sirota-Madi A."/>
            <person name="Olender T."/>
            <person name="Helman Y."/>
            <person name="Ingham C."/>
            <person name="Brainis I."/>
            <person name="Roth D."/>
            <person name="Hagi E."/>
            <person name="Brodsky L."/>
            <person name="Leshkowitz D."/>
            <person name="Galatenko V."/>
            <person name="Nikolaev V."/>
            <person name="Mugasimangalam R.C."/>
            <person name="Bransburg-Zabary S."/>
            <person name="Gutnick D.L."/>
            <person name="Lancet D."/>
            <person name="Ben-Jacob E."/>
        </authorList>
    </citation>
    <scope>NUCLEOTIDE SEQUENCE [LARGE SCALE GENOMIC DNA]</scope>
    <source>
        <strain evidence="1 2">V453</strain>
    </source>
</reference>
<proteinExistence type="predicted"/>
<accession>A0A2R9T1T2</accession>
<sequence length="60" mass="6720">MRLILINCIACACTQRHFDNERIEKPPATKLAAGGFFPVVKYLRDVKMLQGITAILIEST</sequence>
<name>A0A2R9T1T2_9BACL</name>
<gene>
    <name evidence="1" type="ORF">PVOR_00235</name>
</gene>
<organism evidence="1 2">
    <name type="scientific">Paenibacillus vortex V453</name>
    <dbReference type="NCBI Taxonomy" id="715225"/>
    <lineage>
        <taxon>Bacteria</taxon>
        <taxon>Bacillati</taxon>
        <taxon>Bacillota</taxon>
        <taxon>Bacilli</taxon>
        <taxon>Bacillales</taxon>
        <taxon>Paenibacillaceae</taxon>
        <taxon>Paenibacillus</taxon>
    </lineage>
</organism>
<evidence type="ECO:0000313" key="1">
    <source>
        <dbReference type="EMBL" id="EFU43615.1"/>
    </source>
</evidence>
<keyword evidence="2" id="KW-1185">Reference proteome</keyword>
<comment type="caution">
    <text evidence="1">The sequence shown here is derived from an EMBL/GenBank/DDBJ whole genome shotgun (WGS) entry which is preliminary data.</text>
</comment>